<reference evidence="1 2" key="1">
    <citation type="submission" date="2015-11" db="EMBL/GenBank/DDBJ databases">
        <authorList>
            <person name="Hill K.K."/>
            <person name="Shirey T.B."/>
            <person name="Raphael B."/>
            <person name="Daligault H.E."/>
            <person name="Davenport K.W."/>
            <person name="Bruce D.C."/>
            <person name="Foley B.T."/>
            <person name="Johnson S.L."/>
        </authorList>
    </citation>
    <scope>NUCLEOTIDE SEQUENCE [LARGE SCALE GENOMIC DNA]</scope>
    <source>
        <strain evidence="1 2">CDC_1632</strain>
    </source>
</reference>
<evidence type="ECO:0000313" key="2">
    <source>
        <dbReference type="Proteomes" id="UP000182204"/>
    </source>
</evidence>
<dbReference type="Gene3D" id="3.20.20.150">
    <property type="entry name" value="Divalent-metal-dependent TIM barrel enzymes"/>
    <property type="match status" value="1"/>
</dbReference>
<organism evidence="1 2">
    <name type="scientific">Clostridium sporogenes</name>
    <dbReference type="NCBI Taxonomy" id="1509"/>
    <lineage>
        <taxon>Bacteria</taxon>
        <taxon>Bacillati</taxon>
        <taxon>Bacillota</taxon>
        <taxon>Clostridia</taxon>
        <taxon>Eubacteriales</taxon>
        <taxon>Clostridiaceae</taxon>
        <taxon>Clostridium</taxon>
    </lineage>
</organism>
<dbReference type="Proteomes" id="UP000182204">
    <property type="component" value="Chromosome"/>
</dbReference>
<sequence length="72" mass="8805">MNKNFNELEEILKQVRCTWMKEERNMKIHYSNQNPYKNPGAHSQFISLDDFLKYYNLLKEFDADSMLEIRDK</sequence>
<dbReference type="AlphaFoldDB" id="A0A1L3NHK7"/>
<keyword evidence="1" id="KW-0255">Endonuclease</keyword>
<evidence type="ECO:0000313" key="1">
    <source>
        <dbReference type="EMBL" id="APH15607.1"/>
    </source>
</evidence>
<dbReference type="RefSeq" id="WP_236906892.1">
    <property type="nucleotide sequence ID" value="NZ_CP013243.1"/>
</dbReference>
<gene>
    <name evidence="1" type="primary">uvsE</name>
    <name evidence="1" type="ORF">NPD5_3176</name>
</gene>
<name>A0A1L3NHK7_CLOSG</name>
<protein>
    <submittedName>
        <fullName evidence="1">UV DNA damage endonuclease domain protein</fullName>
    </submittedName>
</protein>
<accession>A0A1L3NHK7</accession>
<dbReference type="EMBL" id="CP013243">
    <property type="protein sequence ID" value="APH15607.1"/>
    <property type="molecule type" value="Genomic_DNA"/>
</dbReference>
<keyword evidence="1" id="KW-0378">Hydrolase</keyword>
<dbReference type="GO" id="GO:0004519">
    <property type="term" value="F:endonuclease activity"/>
    <property type="evidence" value="ECO:0007669"/>
    <property type="project" value="UniProtKB-KW"/>
</dbReference>
<proteinExistence type="predicted"/>
<keyword evidence="1" id="KW-0540">Nuclease</keyword>